<evidence type="ECO:0000313" key="2">
    <source>
        <dbReference type="EMBL" id="MXV50432.1"/>
    </source>
</evidence>
<dbReference type="RefSeq" id="WP_160843606.1">
    <property type="nucleotide sequence ID" value="NZ_WVHT01000002.1"/>
</dbReference>
<gene>
    <name evidence="2" type="primary">traM</name>
    <name evidence="2" type="ORF">GS399_05555</name>
</gene>
<accession>A0A7K1Y781</accession>
<dbReference type="EMBL" id="WVHT01000002">
    <property type="protein sequence ID" value="MXV50432.1"/>
    <property type="molecule type" value="Genomic_DNA"/>
</dbReference>
<comment type="caution">
    <text evidence="2">The sequence shown here is derived from an EMBL/GenBank/DDBJ whole genome shotgun (WGS) entry which is preliminary data.</text>
</comment>
<feature type="domain" description="Conjugative transposon TraM C-terminal" evidence="1">
    <location>
        <begin position="203"/>
        <end position="346"/>
    </location>
</feature>
<keyword evidence="3" id="KW-1185">Reference proteome</keyword>
<reference evidence="2 3" key="1">
    <citation type="submission" date="2019-11" db="EMBL/GenBank/DDBJ databases">
        <title>Pedobacter sp. HMF7647 Genome sequencing and assembly.</title>
        <authorList>
            <person name="Kang H."/>
            <person name="Kim H."/>
            <person name="Joh K."/>
        </authorList>
    </citation>
    <scope>NUCLEOTIDE SEQUENCE [LARGE SCALE GENOMIC DNA]</scope>
    <source>
        <strain evidence="2 3">HMF7647</strain>
    </source>
</reference>
<proteinExistence type="predicted"/>
<dbReference type="InterPro" id="IPR055407">
    <property type="entry name" value="TraM_C"/>
</dbReference>
<dbReference type="Pfam" id="PF12508">
    <property type="entry name" value="Transposon_TraM"/>
    <property type="match status" value="1"/>
</dbReference>
<organism evidence="2 3">
    <name type="scientific">Hufsiella arboris</name>
    <dbReference type="NCBI Taxonomy" id="2695275"/>
    <lineage>
        <taxon>Bacteria</taxon>
        <taxon>Pseudomonadati</taxon>
        <taxon>Bacteroidota</taxon>
        <taxon>Sphingobacteriia</taxon>
        <taxon>Sphingobacteriales</taxon>
        <taxon>Sphingobacteriaceae</taxon>
        <taxon>Hufsiella</taxon>
    </lineage>
</organism>
<dbReference type="AlphaFoldDB" id="A0A7K1Y781"/>
<sequence length="352" mass="37502">MDKETKKKWMLWLLPVAGLPLLALLFYGMEGGVESRNGVIPGAQISASLPEANFRDKQPSGKLGFYERAERDSGIKSADKAVQRELAFNGQPDGGSAVDAPARQIDEKLAEINRAIGRNEAQPDAGMIQKAARPAEMKGDVDRLEDLMTMLRENGEADPEISQLGGLLDKIMQIQRADVSGAGQTEGSQKDPLIPRDTAFQTVPAVVSGAQRVSDGEVVCLALADSVRTGGLLLPKGQLLYGACRVLNQRVLLDVRTIRVGDRIVPVDLAAFDLDGMEGLAAPEAVLAGLSGQLPRVAGGFSLSGMDASAGGQALQAGMEAARSLLERRAKPIRVRLEGGKRVLLRDKTHGH</sequence>
<evidence type="ECO:0000259" key="1">
    <source>
        <dbReference type="Pfam" id="PF12508"/>
    </source>
</evidence>
<protein>
    <submittedName>
        <fullName evidence="2">Conjugative transposon protein TraM</fullName>
    </submittedName>
</protein>
<evidence type="ECO:0000313" key="3">
    <source>
        <dbReference type="Proteomes" id="UP000466586"/>
    </source>
</evidence>
<name>A0A7K1Y781_9SPHI</name>
<dbReference type="Proteomes" id="UP000466586">
    <property type="component" value="Unassembled WGS sequence"/>
</dbReference>